<dbReference type="Proteomes" id="UP001238603">
    <property type="component" value="Unassembled WGS sequence"/>
</dbReference>
<evidence type="ECO:0000313" key="2">
    <source>
        <dbReference type="Proteomes" id="UP001238603"/>
    </source>
</evidence>
<dbReference type="RefSeq" id="WP_285984074.1">
    <property type="nucleotide sequence ID" value="NZ_JASVDS010000006.1"/>
</dbReference>
<dbReference type="Pfam" id="PF13692">
    <property type="entry name" value="Glyco_trans_1_4"/>
    <property type="match status" value="1"/>
</dbReference>
<accession>A0ABT7LM95</accession>
<evidence type="ECO:0000313" key="1">
    <source>
        <dbReference type="EMBL" id="MDL5033997.1"/>
    </source>
</evidence>
<dbReference type="PANTHER" id="PTHR12526:SF600">
    <property type="entry name" value="GLYCOSYL TRANSFERASE GROUP 1"/>
    <property type="match status" value="1"/>
</dbReference>
<organism evidence="1 2">
    <name type="scientific">Roseateles subflavus</name>
    <dbReference type="NCBI Taxonomy" id="3053353"/>
    <lineage>
        <taxon>Bacteria</taxon>
        <taxon>Pseudomonadati</taxon>
        <taxon>Pseudomonadota</taxon>
        <taxon>Betaproteobacteria</taxon>
        <taxon>Burkholderiales</taxon>
        <taxon>Sphaerotilaceae</taxon>
        <taxon>Roseateles</taxon>
    </lineage>
</organism>
<dbReference type="SUPFAM" id="SSF53756">
    <property type="entry name" value="UDP-Glycosyltransferase/glycogen phosphorylase"/>
    <property type="match status" value="1"/>
</dbReference>
<dbReference type="CDD" id="cd03801">
    <property type="entry name" value="GT4_PimA-like"/>
    <property type="match status" value="1"/>
</dbReference>
<reference evidence="1 2" key="1">
    <citation type="submission" date="2023-06" db="EMBL/GenBank/DDBJ databases">
        <title>Pelomonas sp. APW6 16S ribosomal RNA gene genome sequencing and assembly.</title>
        <authorList>
            <person name="Woo H."/>
        </authorList>
    </citation>
    <scope>NUCLEOTIDE SEQUENCE [LARGE SCALE GENOMIC DNA]</scope>
    <source>
        <strain evidence="1 2">APW6</strain>
    </source>
</reference>
<sequence length="402" mass="44312">MANILYLVHRLPYPPNKGDKVRSWHLLKHLAKRHRVFLGTFVDDPDDWQYLDKLRGVCAEVCALPLNPTLGKVRSLQGLLTGEPLGLPYYRDAAMKAWVQRCVQQQDLAASIVFSSTMAQYALDLPLPMLVDLIDVDSQKWVGYAKAHRWPMSWVYGREGRTLLDYERRIVGAARMSYLVTEPERQLFLGLAPGLDDKIQPLCNGVDSDFFQPQTGSASPFSGPGPHLVFTGAMDYWPNVDAVSWFAEAVLPAVLERHPQAQFHIVGRSPTPAVQALAGAHVRVTGTVPDVRPYLQHADAVVAPLRLARGVQNKVLEAMSMCKAVVSARGCAQVIGAPHGEAVFEAETADEYLTALEQVLLDRARAERIGEAARRYVLDHYSWDAHLSAIDGALSLATGGAC</sequence>
<keyword evidence="2" id="KW-1185">Reference proteome</keyword>
<dbReference type="NCBIfam" id="TIGR03087">
    <property type="entry name" value="stp1"/>
    <property type="match status" value="1"/>
</dbReference>
<dbReference type="PANTHER" id="PTHR12526">
    <property type="entry name" value="GLYCOSYLTRANSFERASE"/>
    <property type="match status" value="1"/>
</dbReference>
<gene>
    <name evidence="1" type="ORF">QRD43_18980</name>
</gene>
<protein>
    <submittedName>
        <fullName evidence="1">TIGR03087 family PEP-CTERM/XrtA system glycosyltransferase</fullName>
    </submittedName>
</protein>
<name>A0ABT7LM95_9BURK</name>
<dbReference type="InterPro" id="IPR017521">
    <property type="entry name" value="Sugar_tfrase_PEP-CTERM_Stp1"/>
</dbReference>
<dbReference type="EMBL" id="JASVDS010000006">
    <property type="protein sequence ID" value="MDL5033997.1"/>
    <property type="molecule type" value="Genomic_DNA"/>
</dbReference>
<dbReference type="Gene3D" id="3.40.50.2000">
    <property type="entry name" value="Glycogen Phosphorylase B"/>
    <property type="match status" value="1"/>
</dbReference>
<comment type="caution">
    <text evidence="1">The sequence shown here is derived from an EMBL/GenBank/DDBJ whole genome shotgun (WGS) entry which is preliminary data.</text>
</comment>
<proteinExistence type="predicted"/>